<dbReference type="OrthoDB" id="3153758at2759"/>
<dbReference type="AlphaFoldDB" id="A0A9P3UWY4"/>
<name>A0A9P3UWY4_LYOSH</name>
<dbReference type="EMBL" id="BRPK01000024">
    <property type="protein sequence ID" value="GLB45596.1"/>
    <property type="molecule type" value="Genomic_DNA"/>
</dbReference>
<keyword evidence="1" id="KW-0175">Coiled coil</keyword>
<gene>
    <name evidence="3" type="ORF">LshimejAT787_2400540</name>
</gene>
<evidence type="ECO:0000313" key="3">
    <source>
        <dbReference type="EMBL" id="GLB45596.1"/>
    </source>
</evidence>
<keyword evidence="2" id="KW-1133">Transmembrane helix</keyword>
<sequence>MSQETSAPPPYDLWSNHATERSPLLSAADQTRTPDVRYRNASEVYVKRRQRQSCETVICILAIALALSSLIAIAGARIDRAWDSVTHDKIRRSWALEEQRHVREVLRWKDEQHERRAEEADLRRRIAGFEAELKRKIEREKRERERARVYWDDIHGAEHCLSNGRKKYSARLANLPDSIDAMEACKATPVTINGITCDTPMHCEDRGRSGGVVGHWIAENEGLCAAYWELVKEKHCTAPNSGLRRIEAKLSVVHPGEDPEILCLTTPLTIKGHTYERPLACPHWGEHGFWGIWNLPDDACQ</sequence>
<feature type="coiled-coil region" evidence="1">
    <location>
        <begin position="119"/>
        <end position="150"/>
    </location>
</feature>
<dbReference type="Proteomes" id="UP001063166">
    <property type="component" value="Unassembled WGS sequence"/>
</dbReference>
<organism evidence="3 4">
    <name type="scientific">Lyophyllum shimeji</name>
    <name type="common">Hon-shimeji</name>
    <name type="synonym">Tricholoma shimeji</name>
    <dbReference type="NCBI Taxonomy" id="47721"/>
    <lineage>
        <taxon>Eukaryota</taxon>
        <taxon>Fungi</taxon>
        <taxon>Dikarya</taxon>
        <taxon>Basidiomycota</taxon>
        <taxon>Agaricomycotina</taxon>
        <taxon>Agaricomycetes</taxon>
        <taxon>Agaricomycetidae</taxon>
        <taxon>Agaricales</taxon>
        <taxon>Tricholomatineae</taxon>
        <taxon>Lyophyllaceae</taxon>
        <taxon>Lyophyllum</taxon>
    </lineage>
</organism>
<keyword evidence="4" id="KW-1185">Reference proteome</keyword>
<keyword evidence="2" id="KW-0812">Transmembrane</keyword>
<feature type="transmembrane region" description="Helical" evidence="2">
    <location>
        <begin position="57"/>
        <end position="76"/>
    </location>
</feature>
<evidence type="ECO:0000256" key="1">
    <source>
        <dbReference type="SAM" id="Coils"/>
    </source>
</evidence>
<evidence type="ECO:0000313" key="4">
    <source>
        <dbReference type="Proteomes" id="UP001063166"/>
    </source>
</evidence>
<proteinExistence type="predicted"/>
<keyword evidence="2" id="KW-0472">Membrane</keyword>
<evidence type="ECO:0000256" key="2">
    <source>
        <dbReference type="SAM" id="Phobius"/>
    </source>
</evidence>
<comment type="caution">
    <text evidence="3">The sequence shown here is derived from an EMBL/GenBank/DDBJ whole genome shotgun (WGS) entry which is preliminary data.</text>
</comment>
<reference evidence="3" key="1">
    <citation type="submission" date="2022-07" db="EMBL/GenBank/DDBJ databases">
        <title>The genome of Lyophyllum shimeji provides insight into the initial evolution of ectomycorrhizal fungal genome.</title>
        <authorList>
            <person name="Kobayashi Y."/>
            <person name="Shibata T."/>
            <person name="Hirakawa H."/>
            <person name="Shigenobu S."/>
            <person name="Nishiyama T."/>
            <person name="Yamada A."/>
            <person name="Hasebe M."/>
            <person name="Kawaguchi M."/>
        </authorList>
    </citation>
    <scope>NUCLEOTIDE SEQUENCE</scope>
    <source>
        <strain evidence="3">AT787</strain>
    </source>
</reference>
<protein>
    <submittedName>
        <fullName evidence="3">Uncharacterized protein</fullName>
    </submittedName>
</protein>
<accession>A0A9P3UWY4</accession>